<comment type="caution">
    <text evidence="1">The sequence shown here is derived from an EMBL/GenBank/DDBJ whole genome shotgun (WGS) entry which is preliminary data.</text>
</comment>
<evidence type="ECO:0000313" key="2">
    <source>
        <dbReference type="Proteomes" id="UP000676776"/>
    </source>
</evidence>
<dbReference type="EMBL" id="JAGEVF010000045">
    <property type="protein sequence ID" value="MBO3118095.1"/>
    <property type="molecule type" value="Genomic_DNA"/>
</dbReference>
<feature type="non-terminal residue" evidence="1">
    <location>
        <position position="1"/>
    </location>
</feature>
<protein>
    <recommendedName>
        <fullName evidence="3">HYR domain-containing protein</fullName>
    </recommendedName>
</protein>
<gene>
    <name evidence="1" type="ORF">J4050_15185</name>
</gene>
<dbReference type="InterPro" id="IPR013783">
    <property type="entry name" value="Ig-like_fold"/>
</dbReference>
<dbReference type="Proteomes" id="UP000676776">
    <property type="component" value="Unassembled WGS sequence"/>
</dbReference>
<dbReference type="Gene3D" id="2.60.40.10">
    <property type="entry name" value="Immunoglobulins"/>
    <property type="match status" value="1"/>
</dbReference>
<sequence>TVTFTATDDCGNASSTTATFTIEDTTVPTIDTTNLSDIDIQCGITPDGTLEAWLQNNAGATASDACSGVTWTNDYGIGSNLDCDSGDITVTFRATDECGNFSEVTATYSIIDTVAPVLTVPADVTLECTEDTSPSNTGTATATDDCITPTVTFSDSEVTNCGITKIITRTWTATDACLNTTSEAQIITVVDTTVPTIDTAASDSTVECDGAGNTAELNAWLA</sequence>
<organism evidence="1 2">
    <name type="scientific">Winogradskyella pelagia</name>
    <dbReference type="NCBI Taxonomy" id="2819984"/>
    <lineage>
        <taxon>Bacteria</taxon>
        <taxon>Pseudomonadati</taxon>
        <taxon>Bacteroidota</taxon>
        <taxon>Flavobacteriia</taxon>
        <taxon>Flavobacteriales</taxon>
        <taxon>Flavobacteriaceae</taxon>
        <taxon>Winogradskyella</taxon>
    </lineage>
</organism>
<evidence type="ECO:0000313" key="1">
    <source>
        <dbReference type="EMBL" id="MBO3118095.1"/>
    </source>
</evidence>
<proteinExistence type="predicted"/>
<keyword evidence="2" id="KW-1185">Reference proteome</keyword>
<accession>A0ABS3T5R8</accession>
<reference evidence="1 2" key="1">
    <citation type="submission" date="2021-03" db="EMBL/GenBank/DDBJ databases">
        <title>Winogradskyella sp. nov., isolated from costal sediment.</title>
        <authorList>
            <person name="Gao C."/>
        </authorList>
    </citation>
    <scope>NUCLEOTIDE SEQUENCE [LARGE SCALE GENOMIC DNA]</scope>
    <source>
        <strain evidence="1 2">DF17</strain>
    </source>
</reference>
<name>A0ABS3T5R8_9FLAO</name>
<evidence type="ECO:0008006" key="3">
    <source>
        <dbReference type="Google" id="ProtNLM"/>
    </source>
</evidence>
<feature type="non-terminal residue" evidence="1">
    <location>
        <position position="222"/>
    </location>
</feature>